<accession>A0A7V0MYF4</accession>
<proteinExistence type="predicted"/>
<feature type="signal peptide" evidence="1">
    <location>
        <begin position="1"/>
        <end position="25"/>
    </location>
</feature>
<comment type="caution">
    <text evidence="2">The sequence shown here is derived from an EMBL/GenBank/DDBJ whole genome shotgun (WGS) entry which is preliminary data.</text>
</comment>
<gene>
    <name evidence="2" type="ORF">ENG47_00935</name>
</gene>
<dbReference type="Proteomes" id="UP000885660">
    <property type="component" value="Unassembled WGS sequence"/>
</dbReference>
<reference evidence="2" key="1">
    <citation type="journal article" date="2020" name="mSystems">
        <title>Genome- and Community-Level Interaction Insights into Carbon Utilization and Element Cycling Functions of Hydrothermarchaeota in Hydrothermal Sediment.</title>
        <authorList>
            <person name="Zhou Z."/>
            <person name="Liu Y."/>
            <person name="Xu W."/>
            <person name="Pan J."/>
            <person name="Luo Z.H."/>
            <person name="Li M."/>
        </authorList>
    </citation>
    <scope>NUCLEOTIDE SEQUENCE [LARGE SCALE GENOMIC DNA]</scope>
    <source>
        <strain evidence="2">HyVt-219</strain>
    </source>
</reference>
<name>A0A7V0MYF4_UNCAE</name>
<protein>
    <recommendedName>
        <fullName evidence="3">ThuA-like domain-containing protein</fullName>
    </recommendedName>
</protein>
<dbReference type="InterPro" id="IPR029062">
    <property type="entry name" value="Class_I_gatase-like"/>
</dbReference>
<sequence length="268" mass="30723">MRKKILGVGLVILFALLVFSENSFAERTKEVAVVEYKKFEWKDADWYYKHYTIPLFNAIKDLGYSPEWVSMDIFLPENKTERDKYKRIVISSAGIWFTPEMYEGMTDYVKSGGLLITNSSLFLVDANRNYKLDEEDTSIKNGFETVGVYGHASVSMNKIKVEVACPLTEGLPIGEWIELKTSGRVTTNKSANVLIIAERYSKKWDDPDYKGWKPPKGNQPFLTYKHLGKGACIYIVPVLDRNSLKNKYLSIILKNALSKKTLEWLTTE</sequence>
<feature type="chain" id="PRO_5031294031" description="ThuA-like domain-containing protein" evidence="1">
    <location>
        <begin position="26"/>
        <end position="268"/>
    </location>
</feature>
<keyword evidence="1" id="KW-0732">Signal</keyword>
<dbReference type="Gene3D" id="3.40.50.880">
    <property type="match status" value="1"/>
</dbReference>
<evidence type="ECO:0000313" key="2">
    <source>
        <dbReference type="EMBL" id="HDN84305.1"/>
    </source>
</evidence>
<dbReference type="EMBL" id="DRBC01000056">
    <property type="protein sequence ID" value="HDN84305.1"/>
    <property type="molecule type" value="Genomic_DNA"/>
</dbReference>
<evidence type="ECO:0000256" key="1">
    <source>
        <dbReference type="SAM" id="SignalP"/>
    </source>
</evidence>
<organism evidence="2">
    <name type="scientific">Aerophobetes bacterium</name>
    <dbReference type="NCBI Taxonomy" id="2030807"/>
    <lineage>
        <taxon>Bacteria</taxon>
        <taxon>Candidatus Aerophobota</taxon>
    </lineage>
</organism>
<dbReference type="SUPFAM" id="SSF52317">
    <property type="entry name" value="Class I glutamine amidotransferase-like"/>
    <property type="match status" value="1"/>
</dbReference>
<dbReference type="AlphaFoldDB" id="A0A7V0MYF4"/>
<evidence type="ECO:0008006" key="3">
    <source>
        <dbReference type="Google" id="ProtNLM"/>
    </source>
</evidence>